<keyword evidence="2" id="KW-0479">Metal-binding</keyword>
<feature type="domain" description="4Fe-4S ferredoxin-type" evidence="5">
    <location>
        <begin position="60"/>
        <end position="91"/>
    </location>
</feature>
<dbReference type="EMBL" id="AFBQ01000139">
    <property type="protein sequence ID" value="EHY31588.1"/>
    <property type="molecule type" value="Genomic_DNA"/>
</dbReference>
<feature type="domain" description="4Fe-4S ferredoxin-type" evidence="5">
    <location>
        <begin position="93"/>
        <end position="122"/>
    </location>
</feature>
<keyword evidence="7" id="KW-1185">Reference proteome</keyword>
<dbReference type="InterPro" id="IPR017896">
    <property type="entry name" value="4Fe4S_Fe-S-bd"/>
</dbReference>
<dbReference type="Proteomes" id="UP000004956">
    <property type="component" value="Unassembled WGS sequence"/>
</dbReference>
<dbReference type="PATRIC" id="fig|762967.3.peg.816"/>
<dbReference type="STRING" id="762967.HMPREF9440_01025"/>
<evidence type="ECO:0000256" key="2">
    <source>
        <dbReference type="ARBA" id="ARBA00022723"/>
    </source>
</evidence>
<organism evidence="6 7">
    <name type="scientific">Sutterella parvirubra YIT 11816</name>
    <dbReference type="NCBI Taxonomy" id="762967"/>
    <lineage>
        <taxon>Bacteria</taxon>
        <taxon>Pseudomonadati</taxon>
        <taxon>Pseudomonadota</taxon>
        <taxon>Betaproteobacteria</taxon>
        <taxon>Burkholderiales</taxon>
        <taxon>Sutterellaceae</taxon>
        <taxon>Sutterella</taxon>
    </lineage>
</organism>
<accession>H3KE61</accession>
<dbReference type="InterPro" id="IPR050954">
    <property type="entry name" value="ET_IronSulfur_Cluster-Binding"/>
</dbReference>
<reference evidence="6 7" key="1">
    <citation type="submission" date="2011-11" db="EMBL/GenBank/DDBJ databases">
        <authorList>
            <person name="Weinstock G."/>
            <person name="Sodergren E."/>
            <person name="Clifton S."/>
            <person name="Fulton L."/>
            <person name="Fulton B."/>
            <person name="Courtney L."/>
            <person name="Fronick C."/>
            <person name="Harrison M."/>
            <person name="Strong C."/>
            <person name="Farmer C."/>
            <person name="Delahaunty K."/>
            <person name="Markovic C."/>
            <person name="Hall O."/>
            <person name="Minx P."/>
            <person name="Tomlinson C."/>
            <person name="Mitreva M."/>
            <person name="Hou S."/>
            <person name="Chen J."/>
            <person name="Wollam A."/>
            <person name="Pepin K.H."/>
            <person name="Johnson M."/>
            <person name="Bhonagiri V."/>
            <person name="Zhang X."/>
            <person name="Suruliraj S."/>
            <person name="Warren W."/>
            <person name="Chinwalla A."/>
            <person name="Mardis E.R."/>
            <person name="Wilson R.K."/>
        </authorList>
    </citation>
    <scope>NUCLEOTIDE SEQUENCE [LARGE SCALE GENOMIC DNA]</scope>
    <source>
        <strain evidence="6 7">YIT 11816</strain>
    </source>
</reference>
<proteinExistence type="predicted"/>
<dbReference type="InterPro" id="IPR017900">
    <property type="entry name" value="4Fe4S_Fe_S_CS"/>
</dbReference>
<evidence type="ECO:0000256" key="1">
    <source>
        <dbReference type="ARBA" id="ARBA00022485"/>
    </source>
</evidence>
<keyword evidence="4" id="KW-0411">Iron-sulfur</keyword>
<protein>
    <submittedName>
        <fullName evidence="6">Thiosulfate reductase electron transport protein phsb</fullName>
    </submittedName>
</protein>
<dbReference type="AlphaFoldDB" id="H3KE61"/>
<dbReference type="OrthoDB" id="9779457at2"/>
<evidence type="ECO:0000259" key="5">
    <source>
        <dbReference type="PROSITE" id="PS51379"/>
    </source>
</evidence>
<sequence>MTQKFEKKLAHLFDATQCVGCSACIVACAQTNYPEMLNDTVAGWDWLPSNIRKITLHRAKRPVQILVQCQQCEDAPCVATCPFGANYHDPKTGQVKTDPSRCVGCNYCVASCPYDVRWSHPVTGLPMKCMGEGCEKLVAAGENPACVQACPVNARMFGDVQDPASPISRHLARVKSEKLLPHKGTKPNFFVVVSK</sequence>
<dbReference type="HOGENOM" id="CLU_043374_1_2_4"/>
<name>H3KE61_9BURK</name>
<dbReference type="PANTHER" id="PTHR43177">
    <property type="entry name" value="PROTEIN NRFC"/>
    <property type="match status" value="1"/>
</dbReference>
<dbReference type="Pfam" id="PF13247">
    <property type="entry name" value="Fer4_11"/>
    <property type="match status" value="1"/>
</dbReference>
<dbReference type="SUPFAM" id="SSF54862">
    <property type="entry name" value="4Fe-4S ferredoxins"/>
    <property type="match status" value="1"/>
</dbReference>
<dbReference type="Gene3D" id="3.30.70.20">
    <property type="match status" value="2"/>
</dbReference>
<evidence type="ECO:0000256" key="4">
    <source>
        <dbReference type="ARBA" id="ARBA00023014"/>
    </source>
</evidence>
<evidence type="ECO:0000313" key="7">
    <source>
        <dbReference type="Proteomes" id="UP000004956"/>
    </source>
</evidence>
<evidence type="ECO:0000313" key="6">
    <source>
        <dbReference type="EMBL" id="EHY31588.1"/>
    </source>
</evidence>
<dbReference type="PROSITE" id="PS51379">
    <property type="entry name" value="4FE4S_FER_2"/>
    <property type="match status" value="3"/>
</dbReference>
<keyword evidence="1" id="KW-0004">4Fe-4S</keyword>
<dbReference type="PROSITE" id="PS00198">
    <property type="entry name" value="4FE4S_FER_1"/>
    <property type="match status" value="1"/>
</dbReference>
<dbReference type="GO" id="GO:0046872">
    <property type="term" value="F:metal ion binding"/>
    <property type="evidence" value="ECO:0007669"/>
    <property type="project" value="UniProtKB-KW"/>
</dbReference>
<dbReference type="PANTHER" id="PTHR43177:SF3">
    <property type="entry name" value="PROTEIN NRFC HOMOLOG"/>
    <property type="match status" value="1"/>
</dbReference>
<gene>
    <name evidence="6" type="ORF">HMPREF9440_01025</name>
</gene>
<feature type="domain" description="4Fe-4S ferredoxin-type" evidence="5">
    <location>
        <begin position="9"/>
        <end position="39"/>
    </location>
</feature>
<comment type="caution">
    <text evidence="6">The sequence shown here is derived from an EMBL/GenBank/DDBJ whole genome shotgun (WGS) entry which is preliminary data.</text>
</comment>
<keyword evidence="3" id="KW-0408">Iron</keyword>
<dbReference type="RefSeq" id="WP_008541813.1">
    <property type="nucleotide sequence ID" value="NZ_JH604940.1"/>
</dbReference>
<evidence type="ECO:0000256" key="3">
    <source>
        <dbReference type="ARBA" id="ARBA00023004"/>
    </source>
</evidence>
<dbReference type="GO" id="GO:0051539">
    <property type="term" value="F:4 iron, 4 sulfur cluster binding"/>
    <property type="evidence" value="ECO:0007669"/>
    <property type="project" value="UniProtKB-KW"/>
</dbReference>